<protein>
    <submittedName>
        <fullName evidence="1">DUF1311 domain-containing protein</fullName>
    </submittedName>
</protein>
<accession>A0A4Y9SZN6</accession>
<evidence type="ECO:0000313" key="2">
    <source>
        <dbReference type="Proteomes" id="UP000297258"/>
    </source>
</evidence>
<gene>
    <name evidence="1" type="ORF">E4O92_17315</name>
</gene>
<dbReference type="EMBL" id="SPUM01000113">
    <property type="protein sequence ID" value="TFW30206.1"/>
    <property type="molecule type" value="Genomic_DNA"/>
</dbReference>
<comment type="caution">
    <text evidence="1">The sequence shown here is derived from an EMBL/GenBank/DDBJ whole genome shotgun (WGS) entry which is preliminary data.</text>
</comment>
<dbReference type="OrthoDB" id="7340239at2"/>
<evidence type="ECO:0000313" key="1">
    <source>
        <dbReference type="EMBL" id="TFW30206.1"/>
    </source>
</evidence>
<dbReference type="AlphaFoldDB" id="A0A4Y9SZN6"/>
<proteinExistence type="predicted"/>
<dbReference type="RefSeq" id="WP_135190908.1">
    <property type="nucleotide sequence ID" value="NZ_SPUM01000113.1"/>
</dbReference>
<keyword evidence="2" id="KW-1185">Reference proteome</keyword>
<reference evidence="1 2" key="1">
    <citation type="submission" date="2019-03" db="EMBL/GenBank/DDBJ databases">
        <title>Draft genome of Massilia hortus sp. nov., a novel bacterial species of the Oxalobacteraceae family.</title>
        <authorList>
            <person name="Peta V."/>
            <person name="Raths R."/>
            <person name="Bucking H."/>
        </authorList>
    </citation>
    <scope>NUCLEOTIDE SEQUENCE [LARGE SCALE GENOMIC DNA]</scope>
    <source>
        <strain evidence="1 2">ONC3</strain>
    </source>
</reference>
<dbReference type="Proteomes" id="UP000297258">
    <property type="component" value="Unassembled WGS sequence"/>
</dbReference>
<name>A0A4Y9SZN6_9BURK</name>
<sequence>MAPTTTTWLPHLRGTILLLAGLLLAADAFPAVLYPNVGTGAASATKTDWFRQCLRVKQLQAPAKDRPAIGNLERCDAAELYYDTRNLESATNADWRKVRECAFRTNNTAVLMMLYANGSGVQPNLNLATKYACSIESDANEMRARIAHLRRMSAGDQFDLCDDISSAEMHGYCASVRERLQEKRRGGRIAALAKTWSPKEQVGFELVSKAAHDFAQHRADYETDQSAAVRRTMQLETTSGELDQFTRDLQDFESGKLPRYSEAEFRALEDKMNETYRRFMATPPSGSSYLGTIRKAGVEKTQHVWLAFRDAMELFGSMKYPQAPASGLRALLTSRRLKQLAELENAALGR</sequence>
<dbReference type="Gene3D" id="1.20.1270.180">
    <property type="match status" value="1"/>
</dbReference>
<organism evidence="1 2">
    <name type="scientific">Massilia horti</name>
    <dbReference type="NCBI Taxonomy" id="2562153"/>
    <lineage>
        <taxon>Bacteria</taxon>
        <taxon>Pseudomonadati</taxon>
        <taxon>Pseudomonadota</taxon>
        <taxon>Betaproteobacteria</taxon>
        <taxon>Burkholderiales</taxon>
        <taxon>Oxalobacteraceae</taxon>
        <taxon>Telluria group</taxon>
        <taxon>Massilia</taxon>
    </lineage>
</organism>